<name>A0ABV4X9E1_9CYAN</name>
<dbReference type="Proteomes" id="UP001576774">
    <property type="component" value="Unassembled WGS sequence"/>
</dbReference>
<gene>
    <name evidence="1" type="ORF">ACE1CC_21025</name>
</gene>
<reference evidence="1 2" key="1">
    <citation type="submission" date="2024-09" db="EMBL/GenBank/DDBJ databases">
        <title>Floridaenema gen nov. (Aerosakkonemataceae, Aerosakkonematales ord. nov., Cyanobacteria) from benthic tropical and subtropical fresh waters, with the description of four new species.</title>
        <authorList>
            <person name="Moretto J.A."/>
            <person name="Berthold D.E."/>
            <person name="Lefler F.W."/>
            <person name="Huang I.-S."/>
            <person name="Laughinghouse H. IV."/>
        </authorList>
    </citation>
    <scope>NUCLEOTIDE SEQUENCE [LARGE SCALE GENOMIC DNA]</scope>
    <source>
        <strain evidence="1 2">BLCC-F46</strain>
    </source>
</reference>
<protein>
    <submittedName>
        <fullName evidence="1">M23 family peptidase</fullName>
    </submittedName>
</protein>
<keyword evidence="2" id="KW-1185">Reference proteome</keyword>
<proteinExistence type="predicted"/>
<organism evidence="1 2">
    <name type="scientific">Floridaenema aerugineum BLCC-F46</name>
    <dbReference type="NCBI Taxonomy" id="3153654"/>
    <lineage>
        <taxon>Bacteria</taxon>
        <taxon>Bacillati</taxon>
        <taxon>Cyanobacteriota</taxon>
        <taxon>Cyanophyceae</taxon>
        <taxon>Oscillatoriophycideae</taxon>
        <taxon>Aerosakkonematales</taxon>
        <taxon>Aerosakkonemataceae</taxon>
        <taxon>Floridanema</taxon>
        <taxon>Floridanema aerugineum</taxon>
    </lineage>
</organism>
<comment type="caution">
    <text evidence="1">The sequence shown here is derived from an EMBL/GenBank/DDBJ whole genome shotgun (WGS) entry which is preliminary data.</text>
</comment>
<evidence type="ECO:0000313" key="2">
    <source>
        <dbReference type="Proteomes" id="UP001576774"/>
    </source>
</evidence>
<sequence length="601" mass="65120">MKYFRFVILVLLSSCLVIFTTANLPIMSQQKLNTEFNLPMRLAAFDSTNATQALLPDWQRISFGSLPPIQESGTFTFAGKTRTWKAGQTPDQYLTLADIQTALKPDLLNLANIVKGLDLKTIGINSFPLLGQQTLKHLVDIVPSLGNFSANQVPPIAALLQNQGLIVNSNSTLADLLTQNPTLGELKLNEIDLSAYTIGDIPQVESVQLGQFQGWSDTLIADVPALNTLPLSEFPLPLTQLGQVFARIDFIWGKAEQKRWRTISGSDVAGFSVPCQGQDCPYIELDDLENSGRTVRGEFEGRSWISGKYQQVEGGWGCLKFVNGGQEPTGRLPFGSAFKVVVMEPDETTDTVDTALYFRFQNFCGATPYFIGPVPFLTYRVNAPIFIGTLDSQQMRATAVPQTSTTSKVLATSSPPAVTPDEPCPTIANSPAGVNVAALKSAIASVESSGQPDAIGPYVCADGGRNCGRALGKYQDMSYNPDAVQAIVNKPGGQAWLNQLNSGATITPAELFQFYPPADQEAAMKAALLNKITRTTSEIDPTTGQPFAGERLIERIAQKHFGGDASLVDGQATDVFGRLSLKSYGLDVLRRYKERANLCKS</sequence>
<dbReference type="RefSeq" id="WP_413272389.1">
    <property type="nucleotide sequence ID" value="NZ_JBHFNQ010000163.1"/>
</dbReference>
<accession>A0ABV4X9E1</accession>
<dbReference type="EMBL" id="JBHFNQ010000163">
    <property type="protein sequence ID" value="MFB2879344.1"/>
    <property type="molecule type" value="Genomic_DNA"/>
</dbReference>
<evidence type="ECO:0000313" key="1">
    <source>
        <dbReference type="EMBL" id="MFB2879344.1"/>
    </source>
</evidence>